<dbReference type="SUPFAM" id="SSF56672">
    <property type="entry name" value="DNA/RNA polymerases"/>
    <property type="match status" value="1"/>
</dbReference>
<keyword evidence="6" id="KW-0460">Magnesium</keyword>
<dbReference type="InterPro" id="IPR017961">
    <property type="entry name" value="DNA_pol_Y-fam_little_finger"/>
</dbReference>
<keyword evidence="6" id="KW-0963">Cytoplasm</keyword>
<keyword evidence="3 6" id="KW-0548">Nucleotidyltransferase</keyword>
<comment type="cofactor">
    <cofactor evidence="6">
        <name>Mg(2+)</name>
        <dbReference type="ChEBI" id="CHEBI:18420"/>
    </cofactor>
    <text evidence="6">Binds 2 magnesium ions per subunit.</text>
</comment>
<dbReference type="Pfam" id="PF11798">
    <property type="entry name" value="IMS_HHH"/>
    <property type="match status" value="1"/>
</dbReference>
<evidence type="ECO:0000313" key="9">
    <source>
        <dbReference type="Proteomes" id="UP000260812"/>
    </source>
</evidence>
<comment type="function">
    <text evidence="6">Poorly processive, error-prone DNA polymerase involved in untargeted mutagenesis. Copies undamaged DNA at stalled replication forks, which arise in vivo from mismatched or misaligned primer ends. These misaligned primers can be extended by PolIV. Exhibits no 3'-5' exonuclease (proofreading) activity. May be involved in translesional synthesis, in conjunction with the beta clamp from PolIII.</text>
</comment>
<protein>
    <recommendedName>
        <fullName evidence="6">DNA polymerase IV</fullName>
        <shortName evidence="6">Pol IV</shortName>
        <ecNumber evidence="6">2.7.7.7</ecNumber>
    </recommendedName>
</protein>
<comment type="subcellular location">
    <subcellularLocation>
        <location evidence="6">Cytoplasm</location>
    </subcellularLocation>
</comment>
<dbReference type="GO" id="GO:0003684">
    <property type="term" value="F:damaged DNA binding"/>
    <property type="evidence" value="ECO:0007669"/>
    <property type="project" value="InterPro"/>
</dbReference>
<dbReference type="Proteomes" id="UP000260812">
    <property type="component" value="Unassembled WGS sequence"/>
</dbReference>
<dbReference type="GO" id="GO:0005829">
    <property type="term" value="C:cytosol"/>
    <property type="evidence" value="ECO:0007669"/>
    <property type="project" value="TreeGrafter"/>
</dbReference>
<dbReference type="Gene3D" id="3.30.1490.100">
    <property type="entry name" value="DNA polymerase, Y-family, little finger domain"/>
    <property type="match status" value="1"/>
</dbReference>
<comment type="similarity">
    <text evidence="1 6">Belongs to the DNA polymerase type-Y family.</text>
</comment>
<dbReference type="InterPro" id="IPR022880">
    <property type="entry name" value="DNApol_IV"/>
</dbReference>
<dbReference type="InterPro" id="IPR043502">
    <property type="entry name" value="DNA/RNA_pol_sf"/>
</dbReference>
<dbReference type="EC" id="2.7.7.7" evidence="6"/>
<comment type="catalytic activity">
    <reaction evidence="6">
        <text>DNA(n) + a 2'-deoxyribonucleoside 5'-triphosphate = DNA(n+1) + diphosphate</text>
        <dbReference type="Rhea" id="RHEA:22508"/>
        <dbReference type="Rhea" id="RHEA-COMP:17339"/>
        <dbReference type="Rhea" id="RHEA-COMP:17340"/>
        <dbReference type="ChEBI" id="CHEBI:33019"/>
        <dbReference type="ChEBI" id="CHEBI:61560"/>
        <dbReference type="ChEBI" id="CHEBI:173112"/>
        <dbReference type="EC" id="2.7.7.7"/>
    </reaction>
</comment>
<dbReference type="GeneID" id="97988936"/>
<dbReference type="AlphaFoldDB" id="A0A3E3I008"/>
<evidence type="ECO:0000259" key="7">
    <source>
        <dbReference type="PROSITE" id="PS50173"/>
    </source>
</evidence>
<feature type="binding site" evidence="6">
    <location>
        <position position="9"/>
    </location>
    <ligand>
        <name>Mg(2+)</name>
        <dbReference type="ChEBI" id="CHEBI:18420"/>
    </ligand>
</feature>
<dbReference type="Pfam" id="PF00817">
    <property type="entry name" value="IMS"/>
    <property type="match status" value="1"/>
</dbReference>
<evidence type="ECO:0000313" key="8">
    <source>
        <dbReference type="EMBL" id="RGE57490.1"/>
    </source>
</evidence>
<dbReference type="Pfam" id="PF11799">
    <property type="entry name" value="IMS_C"/>
    <property type="match status" value="1"/>
</dbReference>
<dbReference type="InterPro" id="IPR043128">
    <property type="entry name" value="Rev_trsase/Diguanyl_cyclase"/>
</dbReference>
<evidence type="ECO:0000256" key="5">
    <source>
        <dbReference type="ARBA" id="ARBA00022932"/>
    </source>
</evidence>
<feature type="active site" evidence="6">
    <location>
        <position position="113"/>
    </location>
</feature>
<keyword evidence="5 6" id="KW-0239">DNA-directed DNA polymerase</keyword>
<dbReference type="InterPro" id="IPR036775">
    <property type="entry name" value="DNA_pol_Y-fam_lit_finger_sf"/>
</dbReference>
<evidence type="ECO:0000256" key="3">
    <source>
        <dbReference type="ARBA" id="ARBA00022695"/>
    </source>
</evidence>
<evidence type="ECO:0000256" key="2">
    <source>
        <dbReference type="ARBA" id="ARBA00022457"/>
    </source>
</evidence>
<dbReference type="GO" id="GO:0042276">
    <property type="term" value="P:error-prone translesion synthesis"/>
    <property type="evidence" value="ECO:0007669"/>
    <property type="project" value="TreeGrafter"/>
</dbReference>
<dbReference type="SUPFAM" id="SSF100879">
    <property type="entry name" value="Lesion bypass DNA polymerase (Y-family), little finger domain"/>
    <property type="match status" value="1"/>
</dbReference>
<comment type="caution">
    <text evidence="8">The sequence shown here is derived from an EMBL/GenBank/DDBJ whole genome shotgun (WGS) entry which is preliminary data.</text>
</comment>
<keyword evidence="6" id="KW-0235">DNA replication</keyword>
<keyword evidence="9" id="KW-1185">Reference proteome</keyword>
<dbReference type="HAMAP" id="MF_01113">
    <property type="entry name" value="DNApol_IV"/>
    <property type="match status" value="1"/>
</dbReference>
<feature type="domain" description="UmuC" evidence="7">
    <location>
        <begin position="5"/>
        <end position="194"/>
    </location>
</feature>
<dbReference type="GO" id="GO:0006261">
    <property type="term" value="P:DNA-templated DNA replication"/>
    <property type="evidence" value="ECO:0007669"/>
    <property type="project" value="UniProtKB-UniRule"/>
</dbReference>
<evidence type="ECO:0000256" key="1">
    <source>
        <dbReference type="ARBA" id="ARBA00010945"/>
    </source>
</evidence>
<proteinExistence type="inferred from homology"/>
<dbReference type="Gene3D" id="1.10.150.20">
    <property type="entry name" value="5' to 3' exonuclease, C-terminal subdomain"/>
    <property type="match status" value="1"/>
</dbReference>
<dbReference type="GO" id="GO:0003887">
    <property type="term" value="F:DNA-directed DNA polymerase activity"/>
    <property type="evidence" value="ECO:0007669"/>
    <property type="project" value="UniProtKB-UniRule"/>
</dbReference>
<dbReference type="PANTHER" id="PTHR11076:SF35">
    <property type="entry name" value="DNA REPAIR PROTEIN HOMOLOG YOBH"/>
    <property type="match status" value="1"/>
</dbReference>
<dbReference type="InterPro" id="IPR024728">
    <property type="entry name" value="PolY_HhH_motif"/>
</dbReference>
<comment type="subunit">
    <text evidence="6">Monomer.</text>
</comment>
<dbReference type="Gene3D" id="3.30.70.270">
    <property type="match status" value="1"/>
</dbReference>
<keyword evidence="6" id="KW-0238">DNA-binding</keyword>
<sequence>MKQIIFHVDVNNAYLSWEAVYRLKHLGGSVDLREQICAVGGDSSKRHGIILAKSLPAKACGIQTGESLMEARQKCPGLLIVPPHYRLYSQCSNAFMEILREYTPDVEQYSIDEAFMDMSGTGQLWGEPHSTADAIRERIERELGFTVNIGISENKLLAKMASDFRKPNRTHTLFPEEIPRKMWPLPVTDLFFVGRSTFPKLRRLGISTIGDLAHTDRKLLRAHLKSYGEVIWNYANGWDTAMVESIAPANKGYGNSTTIAFDICGETPAAMVLLSLAETVGARMRRDAVKIEVVAVSIKYSDFSSCSHQRTLPASTNITNEIYHTALELFRETWDGITPIRHLGIHTGRVKDQPDCRQLHLADLDCSPLYREREPGFEKLELADTMADSIRARYGIDSLKRAVFVKQAAMVDHMSGGITRDKMDVDYSRETVL</sequence>
<dbReference type="InterPro" id="IPR050116">
    <property type="entry name" value="DNA_polymerase-Y"/>
</dbReference>
<reference evidence="8" key="1">
    <citation type="submission" date="2018-08" db="EMBL/GenBank/DDBJ databases">
        <title>A genome reference for cultivated species of the human gut microbiota.</title>
        <authorList>
            <person name="Zou Y."/>
            <person name="Xue W."/>
            <person name="Luo G."/>
        </authorList>
    </citation>
    <scope>NUCLEOTIDE SEQUENCE [LARGE SCALE GENOMIC DNA]</scope>
    <source>
        <strain evidence="8">TF05-5AC</strain>
    </source>
</reference>
<feature type="binding site" evidence="6">
    <location>
        <position position="112"/>
    </location>
    <ligand>
        <name>Mg(2+)</name>
        <dbReference type="ChEBI" id="CHEBI:18420"/>
    </ligand>
</feature>
<organism evidence="8 9">
    <name type="scientific">Eisenbergiella massiliensis</name>
    <dbReference type="NCBI Taxonomy" id="1720294"/>
    <lineage>
        <taxon>Bacteria</taxon>
        <taxon>Bacillati</taxon>
        <taxon>Bacillota</taxon>
        <taxon>Clostridia</taxon>
        <taxon>Lachnospirales</taxon>
        <taxon>Lachnospiraceae</taxon>
        <taxon>Eisenbergiella</taxon>
    </lineage>
</organism>
<gene>
    <name evidence="6" type="primary">dinB</name>
    <name evidence="8" type="ORF">DXC51_19180</name>
</gene>
<dbReference type="GO" id="GO:0000287">
    <property type="term" value="F:magnesium ion binding"/>
    <property type="evidence" value="ECO:0007669"/>
    <property type="project" value="UniProtKB-UniRule"/>
</dbReference>
<dbReference type="EMBL" id="QVLV01000015">
    <property type="protein sequence ID" value="RGE57490.1"/>
    <property type="molecule type" value="Genomic_DNA"/>
</dbReference>
<dbReference type="Gene3D" id="3.40.1170.60">
    <property type="match status" value="1"/>
</dbReference>
<dbReference type="PANTHER" id="PTHR11076">
    <property type="entry name" value="DNA REPAIR POLYMERASE UMUC / TRANSFERASE FAMILY MEMBER"/>
    <property type="match status" value="1"/>
</dbReference>
<keyword evidence="2 6" id="KW-0515">Mutator protein</keyword>
<dbReference type="GO" id="GO:0006281">
    <property type="term" value="P:DNA repair"/>
    <property type="evidence" value="ECO:0007669"/>
    <property type="project" value="UniProtKB-UniRule"/>
</dbReference>
<keyword evidence="6" id="KW-0234">DNA repair</keyword>
<feature type="site" description="Substrate discrimination" evidence="6">
    <location>
        <position position="14"/>
    </location>
</feature>
<dbReference type="InterPro" id="IPR001126">
    <property type="entry name" value="UmuC"/>
</dbReference>
<name>A0A3E3I008_9FIRM</name>
<keyword evidence="4 6" id="KW-0227">DNA damage</keyword>
<keyword evidence="6" id="KW-0808">Transferase</keyword>
<evidence type="ECO:0000256" key="4">
    <source>
        <dbReference type="ARBA" id="ARBA00022763"/>
    </source>
</evidence>
<dbReference type="RefSeq" id="WP_035323275.1">
    <property type="nucleotide sequence ID" value="NZ_CANNOQ010000310.1"/>
</dbReference>
<keyword evidence="6" id="KW-0479">Metal-binding</keyword>
<evidence type="ECO:0000256" key="6">
    <source>
        <dbReference type="HAMAP-Rule" id="MF_01113"/>
    </source>
</evidence>
<accession>A0A3E3I008</accession>
<dbReference type="PROSITE" id="PS50173">
    <property type="entry name" value="UMUC"/>
    <property type="match status" value="1"/>
</dbReference>
<dbReference type="CDD" id="cd03586">
    <property type="entry name" value="PolY_Pol_IV_kappa"/>
    <property type="match status" value="1"/>
</dbReference>
<dbReference type="GO" id="GO:0009432">
    <property type="term" value="P:SOS response"/>
    <property type="evidence" value="ECO:0007669"/>
    <property type="project" value="TreeGrafter"/>
</dbReference>